<evidence type="ECO:0000256" key="1">
    <source>
        <dbReference type="ARBA" id="ARBA00023015"/>
    </source>
</evidence>
<dbReference type="CDD" id="cd00093">
    <property type="entry name" value="HTH_XRE"/>
    <property type="match status" value="1"/>
</dbReference>
<dbReference type="Pfam" id="PF06114">
    <property type="entry name" value="Peptidase_M78"/>
    <property type="match status" value="1"/>
</dbReference>
<dbReference type="RefSeq" id="WP_219201247.1">
    <property type="nucleotide sequence ID" value="NZ_JAHWQX010000002.1"/>
</dbReference>
<dbReference type="Proteomes" id="UP001430804">
    <property type="component" value="Unassembled WGS sequence"/>
</dbReference>
<evidence type="ECO:0000313" key="5">
    <source>
        <dbReference type="EMBL" id="MBW3097327.1"/>
    </source>
</evidence>
<reference evidence="5" key="1">
    <citation type="submission" date="2021-07" db="EMBL/GenBank/DDBJ databases">
        <title>Pseudohoeflea marina sp. nov. a polyhydroxyalcanoate-producing bacterium.</title>
        <authorList>
            <person name="Zheng W."/>
            <person name="Yu S."/>
            <person name="Huang Y."/>
        </authorList>
    </citation>
    <scope>NUCLEOTIDE SEQUENCE</scope>
    <source>
        <strain evidence="5">DP4N28-3</strain>
    </source>
</reference>
<dbReference type="InterPro" id="IPR050807">
    <property type="entry name" value="TransReg_Diox_bact_type"/>
</dbReference>
<dbReference type="Pfam" id="PF09856">
    <property type="entry name" value="ScfRs"/>
    <property type="match status" value="1"/>
</dbReference>
<dbReference type="EMBL" id="JAHWQX010000002">
    <property type="protein sequence ID" value="MBW3097327.1"/>
    <property type="molecule type" value="Genomic_DNA"/>
</dbReference>
<proteinExistence type="predicted"/>
<gene>
    <name evidence="5" type="ORF">KY465_08550</name>
</gene>
<dbReference type="PANTHER" id="PTHR46797">
    <property type="entry name" value="HTH-TYPE TRANSCRIPTIONAL REGULATOR"/>
    <property type="match status" value="1"/>
</dbReference>
<organism evidence="5 6">
    <name type="scientific">Pseudohoeflea coraliihabitans</name>
    <dbReference type="NCBI Taxonomy" id="2860393"/>
    <lineage>
        <taxon>Bacteria</taxon>
        <taxon>Pseudomonadati</taxon>
        <taxon>Pseudomonadota</taxon>
        <taxon>Alphaproteobacteria</taxon>
        <taxon>Hyphomicrobiales</taxon>
        <taxon>Rhizobiaceae</taxon>
        <taxon>Pseudohoeflea</taxon>
    </lineage>
</organism>
<evidence type="ECO:0000313" key="6">
    <source>
        <dbReference type="Proteomes" id="UP001430804"/>
    </source>
</evidence>
<feature type="domain" description="HTH cro/C1-type" evidence="4">
    <location>
        <begin position="12"/>
        <end position="66"/>
    </location>
</feature>
<dbReference type="PROSITE" id="PS50943">
    <property type="entry name" value="HTH_CROC1"/>
    <property type="match status" value="1"/>
</dbReference>
<evidence type="ECO:0000256" key="3">
    <source>
        <dbReference type="ARBA" id="ARBA00023163"/>
    </source>
</evidence>
<accession>A0ABS6WMZ0</accession>
<dbReference type="PANTHER" id="PTHR46797:SF23">
    <property type="entry name" value="HTH-TYPE TRANSCRIPTIONAL REGULATOR SUTR"/>
    <property type="match status" value="1"/>
</dbReference>
<dbReference type="SMART" id="SM00530">
    <property type="entry name" value="HTH_XRE"/>
    <property type="match status" value="1"/>
</dbReference>
<dbReference type="InterPro" id="IPR010359">
    <property type="entry name" value="IrrE_HExxH"/>
</dbReference>
<keyword evidence="6" id="KW-1185">Reference proteome</keyword>
<name>A0ABS6WMZ0_9HYPH</name>
<dbReference type="InterPro" id="IPR001387">
    <property type="entry name" value="Cro/C1-type_HTH"/>
</dbReference>
<comment type="caution">
    <text evidence="5">The sequence shown here is derived from an EMBL/GenBank/DDBJ whole genome shotgun (WGS) entry which is preliminary data.</text>
</comment>
<evidence type="ECO:0000259" key="4">
    <source>
        <dbReference type="PROSITE" id="PS50943"/>
    </source>
</evidence>
<keyword evidence="1" id="KW-0805">Transcription regulation</keyword>
<keyword evidence="2" id="KW-0238">DNA-binding</keyword>
<dbReference type="Pfam" id="PF01381">
    <property type="entry name" value="HTH_3"/>
    <property type="match status" value="1"/>
</dbReference>
<protein>
    <submittedName>
        <fullName evidence="5">DUF2083 domain-containing protein</fullName>
    </submittedName>
</protein>
<dbReference type="InterPro" id="IPR018653">
    <property type="entry name" value="ScfR_C"/>
</dbReference>
<dbReference type="PIRSF" id="PIRSF019251">
    <property type="entry name" value="Rv0465c"/>
    <property type="match status" value="1"/>
</dbReference>
<evidence type="ECO:0000256" key="2">
    <source>
        <dbReference type="ARBA" id="ARBA00023125"/>
    </source>
</evidence>
<sequence>MAEQKIFAGPRIRRIRNARGLTQTAMAEALGISPSYLNLIERNQRPLTVQLILKLASVYKVEPEDLQGEGGASLVALKEVFADPLLVGELPGDQEVVEIAEAAPNAAAAVVKLYRAYREQAERLSDLSTLLAGEGRAAALPATRLPIDEVRHVLETGPNHFPEIEAEAEAFHALLAPGDDLMTALKAWLKSEHGIVVRTLPVATMPNWRRRYDRHSHRLFISERLSPYDQLREVAMEASLIRMHVAISAAVAGLELASDEARRIARFEMARYAAHALMMPYGAFLAAATRCRYDVDVLRSRFAASFEQAANRLTTLARDGAAGVPFFMLEVDVAGHRFRCAGAQGFPRQRFGGECPKLSLHTAFAQPGQILVEAVEMPGGAAFLTLARTLEGPQGAFAERPRRTALLLGCDLAAYKDIVYGDTLPRATLEPAAGGGGDIRPLTVPIGPACRLCERAGCLARAEPPITRPLGLDEMVTGLSAFDFQ</sequence>
<dbReference type="InterPro" id="IPR026281">
    <property type="entry name" value="HTH_RamB"/>
</dbReference>
<keyword evidence="3" id="KW-0804">Transcription</keyword>